<keyword evidence="5" id="KW-0539">Nucleus</keyword>
<dbReference type="InterPro" id="IPR020795">
    <property type="entry name" value="ORC3"/>
</dbReference>
<dbReference type="FunCoup" id="A5DJY4">
    <property type="interactions" value="856"/>
</dbReference>
<evidence type="ECO:0000256" key="5">
    <source>
        <dbReference type="ARBA" id="ARBA00023242"/>
    </source>
</evidence>
<dbReference type="InterPro" id="IPR045667">
    <property type="entry name" value="ORC3_N"/>
</dbReference>
<evidence type="ECO:0000256" key="3">
    <source>
        <dbReference type="ARBA" id="ARBA00022705"/>
    </source>
</evidence>
<dbReference type="RefSeq" id="XP_001484204.2">
    <property type="nucleotide sequence ID" value="XM_001484154.1"/>
</dbReference>
<accession>A5DJY4</accession>
<dbReference type="Proteomes" id="UP000001997">
    <property type="component" value="Unassembled WGS sequence"/>
</dbReference>
<name>A5DJY4_PICGU</name>
<keyword evidence="3" id="KW-0235">DNA replication</keyword>
<comment type="similarity">
    <text evidence="2">Belongs to the ORC3 family.</text>
</comment>
<dbReference type="AlphaFoldDB" id="A5DJY4"/>
<dbReference type="CDD" id="cd20704">
    <property type="entry name" value="Orc3"/>
    <property type="match status" value="1"/>
</dbReference>
<dbReference type="PANTHER" id="PTHR12748">
    <property type="entry name" value="ORIGIN RECOGNITION COMPLEX SUBUNIT 3"/>
    <property type="match status" value="1"/>
</dbReference>
<organism evidence="8 9">
    <name type="scientific">Meyerozyma guilliermondii (strain ATCC 6260 / CBS 566 / DSM 6381 / JCM 1539 / NBRC 10279 / NRRL Y-324)</name>
    <name type="common">Yeast</name>
    <name type="synonym">Candida guilliermondii</name>
    <dbReference type="NCBI Taxonomy" id="294746"/>
    <lineage>
        <taxon>Eukaryota</taxon>
        <taxon>Fungi</taxon>
        <taxon>Dikarya</taxon>
        <taxon>Ascomycota</taxon>
        <taxon>Saccharomycotina</taxon>
        <taxon>Pichiomycetes</taxon>
        <taxon>Debaryomycetaceae</taxon>
        <taxon>Meyerozyma</taxon>
    </lineage>
</organism>
<dbReference type="GeneID" id="5125912"/>
<dbReference type="InterPro" id="IPR040855">
    <property type="entry name" value="ORC_WH_C"/>
</dbReference>
<dbReference type="KEGG" id="pgu:PGUG_03585"/>
<protein>
    <submittedName>
        <fullName evidence="8">Uncharacterized protein</fullName>
    </submittedName>
</protein>
<evidence type="ECO:0000256" key="2">
    <source>
        <dbReference type="ARBA" id="ARBA00010977"/>
    </source>
</evidence>
<dbReference type="EMBL" id="CH408158">
    <property type="protein sequence ID" value="EDK39487.2"/>
    <property type="molecule type" value="Genomic_DNA"/>
</dbReference>
<dbReference type="GO" id="GO:0005664">
    <property type="term" value="C:nuclear origin of replication recognition complex"/>
    <property type="evidence" value="ECO:0007669"/>
    <property type="project" value="InterPro"/>
</dbReference>
<dbReference type="OrthoDB" id="10265211at2759"/>
<proteinExistence type="inferred from homology"/>
<keyword evidence="9" id="KW-1185">Reference proteome</keyword>
<evidence type="ECO:0000313" key="8">
    <source>
        <dbReference type="EMBL" id="EDK39487.2"/>
    </source>
</evidence>
<dbReference type="HOGENOM" id="CLU_403318_0_0_1"/>
<dbReference type="OMA" id="CPTFMFF"/>
<dbReference type="Pfam" id="PF07034">
    <property type="entry name" value="ORC3_N"/>
    <property type="match status" value="1"/>
</dbReference>
<dbReference type="GO" id="GO:0003688">
    <property type="term" value="F:DNA replication origin binding"/>
    <property type="evidence" value="ECO:0007669"/>
    <property type="project" value="TreeGrafter"/>
</dbReference>
<evidence type="ECO:0000256" key="4">
    <source>
        <dbReference type="ARBA" id="ARBA00023125"/>
    </source>
</evidence>
<dbReference type="GO" id="GO:0005656">
    <property type="term" value="C:nuclear pre-replicative complex"/>
    <property type="evidence" value="ECO:0007669"/>
    <property type="project" value="TreeGrafter"/>
</dbReference>
<dbReference type="PANTHER" id="PTHR12748:SF0">
    <property type="entry name" value="ORIGIN RECOGNITION COMPLEX SUBUNIT 3"/>
    <property type="match status" value="1"/>
</dbReference>
<evidence type="ECO:0000313" key="9">
    <source>
        <dbReference type="Proteomes" id="UP000001997"/>
    </source>
</evidence>
<comment type="subcellular location">
    <subcellularLocation>
        <location evidence="1">Nucleus</location>
    </subcellularLocation>
</comment>
<dbReference type="eggNOG" id="KOG2538">
    <property type="taxonomic scope" value="Eukaryota"/>
</dbReference>
<dbReference type="STRING" id="294746.A5DJY4"/>
<dbReference type="VEuPathDB" id="FungiDB:PGUG_03585"/>
<dbReference type="GO" id="GO:0031261">
    <property type="term" value="C:DNA replication preinitiation complex"/>
    <property type="evidence" value="ECO:0007669"/>
    <property type="project" value="TreeGrafter"/>
</dbReference>
<evidence type="ECO:0000259" key="7">
    <source>
        <dbReference type="Pfam" id="PF18137"/>
    </source>
</evidence>
<dbReference type="GO" id="GO:0006270">
    <property type="term" value="P:DNA replication initiation"/>
    <property type="evidence" value="ECO:0007669"/>
    <property type="project" value="TreeGrafter"/>
</dbReference>
<feature type="domain" description="Origin recognition complex subunit 3 winged helix C-terminal" evidence="7">
    <location>
        <begin position="549"/>
        <end position="674"/>
    </location>
</feature>
<keyword evidence="4" id="KW-0238">DNA-binding</keyword>
<dbReference type="InParanoid" id="A5DJY4"/>
<dbReference type="Pfam" id="PF18137">
    <property type="entry name" value="WHD_ORC"/>
    <property type="match status" value="1"/>
</dbReference>
<feature type="domain" description="Origin recognition complex subunit 3 N-terminal" evidence="6">
    <location>
        <begin position="6"/>
        <end position="339"/>
    </location>
</feature>
<gene>
    <name evidence="8" type="ORF">PGUG_03585</name>
</gene>
<reference evidence="8 9" key="1">
    <citation type="journal article" date="2009" name="Nature">
        <title>Evolution of pathogenicity and sexual reproduction in eight Candida genomes.</title>
        <authorList>
            <person name="Butler G."/>
            <person name="Rasmussen M.D."/>
            <person name="Lin M.F."/>
            <person name="Santos M.A."/>
            <person name="Sakthikumar S."/>
            <person name="Munro C.A."/>
            <person name="Rheinbay E."/>
            <person name="Grabherr M."/>
            <person name="Forche A."/>
            <person name="Reedy J.L."/>
            <person name="Agrafioti I."/>
            <person name="Arnaud M.B."/>
            <person name="Bates S."/>
            <person name="Brown A.J."/>
            <person name="Brunke S."/>
            <person name="Costanzo M.C."/>
            <person name="Fitzpatrick D.A."/>
            <person name="de Groot P.W."/>
            <person name="Harris D."/>
            <person name="Hoyer L.L."/>
            <person name="Hube B."/>
            <person name="Klis F.M."/>
            <person name="Kodira C."/>
            <person name="Lennard N."/>
            <person name="Logue M.E."/>
            <person name="Martin R."/>
            <person name="Neiman A.M."/>
            <person name="Nikolaou E."/>
            <person name="Quail M.A."/>
            <person name="Quinn J."/>
            <person name="Santos M.C."/>
            <person name="Schmitzberger F.F."/>
            <person name="Sherlock G."/>
            <person name="Shah P."/>
            <person name="Silverstein K.A."/>
            <person name="Skrzypek M.S."/>
            <person name="Soll D."/>
            <person name="Staggs R."/>
            <person name="Stansfield I."/>
            <person name="Stumpf M.P."/>
            <person name="Sudbery P.E."/>
            <person name="Srikantha T."/>
            <person name="Zeng Q."/>
            <person name="Berman J."/>
            <person name="Berriman M."/>
            <person name="Heitman J."/>
            <person name="Gow N.A."/>
            <person name="Lorenz M.C."/>
            <person name="Birren B.W."/>
            <person name="Kellis M."/>
            <person name="Cuomo C.A."/>
        </authorList>
    </citation>
    <scope>NUCLEOTIDE SEQUENCE [LARGE SCALE GENOMIC DNA]</scope>
    <source>
        <strain evidence="9">ATCC 6260 / CBS 566 / DSM 6381 / JCM 1539 / NBRC 10279 / NRRL Y-324</strain>
    </source>
</reference>
<evidence type="ECO:0000259" key="6">
    <source>
        <dbReference type="Pfam" id="PF07034"/>
    </source>
</evidence>
<sequence length="677" mass="77522">MSSGEDDAHKTYYSIKRRKTVPPTMSLPKQFSKSFIPLFFGKESAENVQKRHQLYESIWSQQRKRMENIVSSAYDGLLSSLESYIGEPLLGDQKLAVAFASLGTNTANNLRILNELSSRLESGTAIHSRVITLNSKNSANIKSALREINRQLLAQKTKNDDNDETDTMFGDKEGRIAHDFEIARDWCLDYMNQEGASDMATTKLRLLLIIQDADSLNTQVLNQIINVLHIYTGSIPVKLVLGLSSNKVRDWINTSISASLRLSIKGTKFKSQDNKQLAYRILESLFLDPENENPLLLDSRLAAVILNRFERANNSLDSLMSEIKLCYMIHFYQSPLSILTDANFAPTSQYISSLRRLPSFKLHIEHLVKQFKENQQDTKAEIEDLLDSDEKLNLLLDTSRKELQEYHKQLIQAVKLLQTCHLHLPQKHSNLYWYKVLSGGDIFNCVSYKELLTHLGSLSEYEAKTLLAKLSSEDEFEDDVSGLSSASDARDLVNDYIKKHEFQRPLHSRTFYEVWTLSGGFSERDLIESPHVEENLENAMLRLLRPKLRRSLEEALDNSSIYLGDNKNDEGSPIATHLFNVYRDAPVSINVYDFYCAFKQSVPKDSLLQAMKSQLHESPVKNEELFKAIETIEHNDEAWEKASFSWFLHTCHEFVLLGLLKERSKVDFFEKGIWIGL</sequence>
<evidence type="ECO:0000256" key="1">
    <source>
        <dbReference type="ARBA" id="ARBA00004123"/>
    </source>
</evidence>